<dbReference type="CDD" id="cd00158">
    <property type="entry name" value="RHOD"/>
    <property type="match status" value="1"/>
</dbReference>
<dbReference type="AlphaFoldDB" id="A0A5E8H4L0"/>
<sequence length="250" mass="27060">MDPRVKPEDDGGGLIGLIRVPVRLPKVPGFSLVLAPMRKIFKNTHMLKYVRSIRNREDVMRKGFLSLSAAFLMLSMTGSGPAFAEGDLKISGDDTVVTIQTDEGAVDITRSKTEAALIGGVLQPMVPLPGVTPVGELEVIDALKSGTTKVVDMRTLEWRTQATIPGSIHIPYTEVAMRLDELGCEGEQGAWECATADNVIAFCNGPACPQSPVAIKAMAREGYPVDKISYYRGGMQDWMVLGLTTAEDMF</sequence>
<comment type="caution">
    <text evidence="2">The sequence shown here is derived from an EMBL/GenBank/DDBJ whole genome shotgun (WGS) entry which is preliminary data.</text>
</comment>
<name>A0A5E8H4L0_ROSAD</name>
<feature type="domain" description="Rhodanese" evidence="1">
    <location>
        <begin position="144"/>
        <end position="247"/>
    </location>
</feature>
<evidence type="ECO:0000313" key="2">
    <source>
        <dbReference type="EMBL" id="EEE46867.2"/>
    </source>
</evidence>
<dbReference type="Gene3D" id="3.40.250.10">
    <property type="entry name" value="Rhodanese-like domain"/>
    <property type="match status" value="1"/>
</dbReference>
<protein>
    <submittedName>
        <fullName evidence="2">Rhodanese-like domain protein</fullName>
    </submittedName>
</protein>
<reference evidence="2 3" key="2">
    <citation type="submission" date="2013-04" db="EMBL/GenBank/DDBJ databases">
        <authorList>
            <person name="Fiebig A."/>
            <person name="Pradella S."/>
            <person name="Wagner-Doebler I."/>
        </authorList>
    </citation>
    <scope>NUCLEOTIDE SEQUENCE [LARGE SCALE GENOMIC DNA]</scope>
    <source>
        <strain evidence="3">DSM 17067 / NCIMB 14079 / DFL-11</strain>
    </source>
</reference>
<dbReference type="SUPFAM" id="SSF52821">
    <property type="entry name" value="Rhodanese/Cell cycle control phosphatase"/>
    <property type="match status" value="1"/>
</dbReference>
<dbReference type="EMBL" id="ACCU02000003">
    <property type="protein sequence ID" value="EEE46867.2"/>
    <property type="molecule type" value="Genomic_DNA"/>
</dbReference>
<dbReference type="Pfam" id="PF00581">
    <property type="entry name" value="Rhodanese"/>
    <property type="match status" value="1"/>
</dbReference>
<dbReference type="Proteomes" id="UP000004703">
    <property type="component" value="Chromosome"/>
</dbReference>
<evidence type="ECO:0000313" key="3">
    <source>
        <dbReference type="Proteomes" id="UP000004703"/>
    </source>
</evidence>
<organism evidence="2 3">
    <name type="scientific">Roseibium alexandrii (strain DSM 17067 / NCIMB 14079 / DFL-11)</name>
    <name type="common">Labrenzia alexandrii</name>
    <dbReference type="NCBI Taxonomy" id="244592"/>
    <lineage>
        <taxon>Bacteria</taxon>
        <taxon>Pseudomonadati</taxon>
        <taxon>Pseudomonadota</taxon>
        <taxon>Alphaproteobacteria</taxon>
        <taxon>Hyphomicrobiales</taxon>
        <taxon>Stappiaceae</taxon>
        <taxon>Roseibium</taxon>
    </lineage>
</organism>
<dbReference type="PROSITE" id="PS50206">
    <property type="entry name" value="RHODANESE_3"/>
    <property type="match status" value="1"/>
</dbReference>
<dbReference type="InterPro" id="IPR036873">
    <property type="entry name" value="Rhodanese-like_dom_sf"/>
</dbReference>
<gene>
    <name evidence="2" type="ORF">SADFL11_4156</name>
</gene>
<reference evidence="2 3" key="1">
    <citation type="submission" date="2008-01" db="EMBL/GenBank/DDBJ databases">
        <authorList>
            <person name="Wagner-Dobler I."/>
            <person name="Ferriera S."/>
            <person name="Johnson J."/>
            <person name="Kravitz S."/>
            <person name="Beeson K."/>
            <person name="Sutton G."/>
            <person name="Rogers Y.-H."/>
            <person name="Friedman R."/>
            <person name="Frazier M."/>
            <person name="Venter J.C."/>
        </authorList>
    </citation>
    <scope>NUCLEOTIDE SEQUENCE [LARGE SCALE GENOMIC DNA]</scope>
    <source>
        <strain evidence="3">DSM 17067 / NCIMB 14079 / DFL-11</strain>
    </source>
</reference>
<proteinExistence type="predicted"/>
<evidence type="ECO:0000259" key="1">
    <source>
        <dbReference type="PROSITE" id="PS50206"/>
    </source>
</evidence>
<accession>A0A5E8H4L0</accession>
<dbReference type="InterPro" id="IPR001763">
    <property type="entry name" value="Rhodanese-like_dom"/>
</dbReference>